<evidence type="ECO:0000256" key="2">
    <source>
        <dbReference type="ARBA" id="ARBA00022487"/>
    </source>
</evidence>
<evidence type="ECO:0000313" key="7">
    <source>
        <dbReference type="EMBL" id="QVD39199.1"/>
    </source>
</evidence>
<dbReference type="PANTHER" id="PTHR43142:SF1">
    <property type="entry name" value="CARBOXYLIC ESTER HYDROLASE"/>
    <property type="match status" value="1"/>
</dbReference>
<dbReference type="InterPro" id="IPR029058">
    <property type="entry name" value="AB_hydrolase_fold"/>
</dbReference>
<dbReference type="GO" id="GO:0052689">
    <property type="term" value="F:carboxylic ester hydrolase activity"/>
    <property type="evidence" value="ECO:0007669"/>
    <property type="project" value="UniProtKB-KW"/>
</dbReference>
<dbReference type="PANTHER" id="PTHR43142">
    <property type="entry name" value="CARBOXYLIC ESTER HYDROLASE"/>
    <property type="match status" value="1"/>
</dbReference>
<proteinExistence type="evidence at transcript level"/>
<dbReference type="CDD" id="cd00312">
    <property type="entry name" value="Esterase_lipase"/>
    <property type="match status" value="1"/>
</dbReference>
<dbReference type="Pfam" id="PF00135">
    <property type="entry name" value="COesterase"/>
    <property type="match status" value="1"/>
</dbReference>
<evidence type="ECO:0000256" key="4">
    <source>
        <dbReference type="ARBA" id="ARBA00023180"/>
    </source>
</evidence>
<dbReference type="SUPFAM" id="SSF53474">
    <property type="entry name" value="alpha/beta-Hydrolases"/>
    <property type="match status" value="1"/>
</dbReference>
<dbReference type="AlphaFoldDB" id="A0A8E5JSK2"/>
<dbReference type="Gene3D" id="3.40.50.1820">
    <property type="entry name" value="alpha/beta hydrolase"/>
    <property type="match status" value="1"/>
</dbReference>
<keyword evidence="2" id="KW-0719">Serine esterase</keyword>
<keyword evidence="5" id="KW-0732">Signal</keyword>
<evidence type="ECO:0000259" key="6">
    <source>
        <dbReference type="Pfam" id="PF00135"/>
    </source>
</evidence>
<keyword evidence="4" id="KW-0325">Glycoprotein</keyword>
<feature type="signal peptide" evidence="5">
    <location>
        <begin position="1"/>
        <end position="25"/>
    </location>
</feature>
<sequence length="540" mass="59806">MPAASPTLFFFAASAASLMLAFLSGDDPVGPVVRTKQGLVRGAFDTSYGGRKFLGFQNLPYAKPPVGQLRFRSPQAPDPWVDIRDATAQGPVCPQNNKLGPKESEDCLYLNVFTPELKPEKLFPVMFWIHGGGWVSGTGAGYKAGYLIDKNVVLVTINYRLGPLGFLSTDDENCPGNFGLKDQVAALKWVKENIEAFGGDPDDVTLFGNSVGAASAHYHMLSTASKGLFNKAISESGVALATWARPEPGLDNARKIAVLVGCPSEPSAALVKCLRGVDEPILTAAALNLTKWFFCPMAQLRPVVEKKSEDSFLSDDPLNLKPHSSIPWLVGVNSEEGAVFTGAFVEYNTMLQDLDRNSDKLFPICFAYQTSPRAKLITERIRNFYFSSNPLTVNGSTNMISDGLFTWKTDESIRRYNDTQATYYYLFSYRGKYSMSDIYAIGDVNIGVAHGDEAFYLFSNNPYMPITGELPAKDIEMAKKLTKLWTDFAKTGNPTPDNDPLHWPQVTFGRELQYLRIGEKLEVKKGLFQKRIDFWKSLRF</sequence>
<protein>
    <submittedName>
        <fullName evidence="7">Carboxylesterase</fullName>
    </submittedName>
</protein>
<reference evidence="7" key="1">
    <citation type="journal article" date="2021" name="J. Neurophysiol.">
        <title>Gene transcription changes in a locust model of noise-induced deafness.</title>
        <authorList>
            <person name="French A.S."/>
            <person name="Warren B."/>
        </authorList>
    </citation>
    <scope>NUCLEOTIDE SEQUENCE</scope>
</reference>
<dbReference type="PROSITE" id="PS00941">
    <property type="entry name" value="CARBOXYLESTERASE_B_2"/>
    <property type="match status" value="1"/>
</dbReference>
<accession>A0A8E5JSK2</accession>
<evidence type="ECO:0000256" key="3">
    <source>
        <dbReference type="ARBA" id="ARBA00022801"/>
    </source>
</evidence>
<dbReference type="EMBL" id="MW962433">
    <property type="protein sequence ID" value="QVD39199.1"/>
    <property type="molecule type" value="mRNA"/>
</dbReference>
<evidence type="ECO:0000256" key="1">
    <source>
        <dbReference type="ARBA" id="ARBA00005964"/>
    </source>
</evidence>
<organism evidence="7">
    <name type="scientific">Schistocerca gregaria</name>
    <name type="common">Desert locust</name>
    <name type="synonym">Gryllus gregarius</name>
    <dbReference type="NCBI Taxonomy" id="7010"/>
    <lineage>
        <taxon>Eukaryota</taxon>
        <taxon>Metazoa</taxon>
        <taxon>Ecdysozoa</taxon>
        <taxon>Arthropoda</taxon>
        <taxon>Hexapoda</taxon>
        <taxon>Insecta</taxon>
        <taxon>Pterygota</taxon>
        <taxon>Neoptera</taxon>
        <taxon>Polyneoptera</taxon>
        <taxon>Orthoptera</taxon>
        <taxon>Caelifera</taxon>
        <taxon>Acrididea</taxon>
        <taxon>Acridomorpha</taxon>
        <taxon>Acridoidea</taxon>
        <taxon>Acrididae</taxon>
        <taxon>Cyrtacanthacridinae</taxon>
        <taxon>Schistocerca</taxon>
    </lineage>
</organism>
<comment type="similarity">
    <text evidence="1">Belongs to the type-B carboxylesterase/lipase family.</text>
</comment>
<dbReference type="InterPro" id="IPR002018">
    <property type="entry name" value="CarbesteraseB"/>
</dbReference>
<name>A0A8E5JSK2_SCHGR</name>
<feature type="domain" description="Carboxylesterase type B" evidence="6">
    <location>
        <begin position="31"/>
        <end position="535"/>
    </location>
</feature>
<feature type="chain" id="PRO_5034668732" evidence="5">
    <location>
        <begin position="26"/>
        <end position="540"/>
    </location>
</feature>
<keyword evidence="3" id="KW-0378">Hydrolase</keyword>
<dbReference type="InterPro" id="IPR019819">
    <property type="entry name" value="Carboxylesterase_B_CS"/>
</dbReference>
<dbReference type="OrthoDB" id="19653at2759"/>
<evidence type="ECO:0000256" key="5">
    <source>
        <dbReference type="SAM" id="SignalP"/>
    </source>
</evidence>